<protein>
    <submittedName>
        <fullName evidence="1">Uncharacterized protein</fullName>
    </submittedName>
</protein>
<dbReference type="EMBL" id="QVNQ01000001">
    <property type="protein sequence ID" value="RFS86990.1"/>
    <property type="molecule type" value="Genomic_DNA"/>
</dbReference>
<dbReference type="Proteomes" id="UP000262882">
    <property type="component" value="Unassembled WGS sequence"/>
</dbReference>
<comment type="caution">
    <text evidence="1">The sequence shown here is derived from an EMBL/GenBank/DDBJ whole genome shotgun (WGS) entry which is preliminary data.</text>
</comment>
<keyword evidence="2" id="KW-1185">Reference proteome</keyword>
<accession>A0A372GNK9</accession>
<dbReference type="InterPro" id="IPR011990">
    <property type="entry name" value="TPR-like_helical_dom_sf"/>
</dbReference>
<dbReference type="RefSeq" id="WP_117397443.1">
    <property type="nucleotide sequence ID" value="NZ_QVNQ01000001.1"/>
</dbReference>
<gene>
    <name evidence="1" type="ORF">D0T12_01660</name>
</gene>
<dbReference type="Gene3D" id="1.25.40.10">
    <property type="entry name" value="Tetratricopeptide repeat domain"/>
    <property type="match status" value="1"/>
</dbReference>
<reference evidence="1 2" key="1">
    <citation type="submission" date="2018-08" db="EMBL/GenBank/DDBJ databases">
        <title>Actinomadura spongicola sp. nov., isolated from marine sponge Leucetta chagosensis.</title>
        <authorList>
            <person name="Li L."/>
            <person name="Lin H.W."/>
        </authorList>
    </citation>
    <scope>NUCLEOTIDE SEQUENCE [LARGE SCALE GENOMIC DNA]</scope>
    <source>
        <strain evidence="1 2">LHW52907</strain>
    </source>
</reference>
<organism evidence="1 2">
    <name type="scientific">Actinomadura spongiicola</name>
    <dbReference type="NCBI Taxonomy" id="2303421"/>
    <lineage>
        <taxon>Bacteria</taxon>
        <taxon>Bacillati</taxon>
        <taxon>Actinomycetota</taxon>
        <taxon>Actinomycetes</taxon>
        <taxon>Streptosporangiales</taxon>
        <taxon>Thermomonosporaceae</taxon>
        <taxon>Actinomadura</taxon>
    </lineage>
</organism>
<name>A0A372GNK9_9ACTN</name>
<proteinExistence type="predicted"/>
<sequence>MSGPVIPCPMARCRADNPFDADECERCGTPVRGHARLTAYTAYLFNRGLAAARAGRLTVARDHFAAVVHWCPTDTEARNALALAGYRLGDVTEARRHWELVCERRPDDPLARRGLSLVVEGSS</sequence>
<dbReference type="SUPFAM" id="SSF48452">
    <property type="entry name" value="TPR-like"/>
    <property type="match status" value="1"/>
</dbReference>
<evidence type="ECO:0000313" key="2">
    <source>
        <dbReference type="Proteomes" id="UP000262882"/>
    </source>
</evidence>
<dbReference type="AlphaFoldDB" id="A0A372GNK9"/>
<dbReference type="OrthoDB" id="3480643at2"/>
<evidence type="ECO:0000313" key="1">
    <source>
        <dbReference type="EMBL" id="RFS86990.1"/>
    </source>
</evidence>